<feature type="domain" description="HTH luxR-type" evidence="5">
    <location>
        <begin position="179"/>
        <end position="244"/>
    </location>
</feature>
<feature type="modified residue" description="4-aspartylphosphate" evidence="3">
    <location>
        <position position="87"/>
    </location>
</feature>
<accession>A0ABW2SPI0</accession>
<evidence type="ECO:0000256" key="2">
    <source>
        <dbReference type="ARBA" id="ARBA00023125"/>
    </source>
</evidence>
<dbReference type="Proteomes" id="UP001596527">
    <property type="component" value="Unassembled WGS sequence"/>
</dbReference>
<evidence type="ECO:0000313" key="8">
    <source>
        <dbReference type="Proteomes" id="UP001596527"/>
    </source>
</evidence>
<protein>
    <submittedName>
        <fullName evidence="7">Response regulator</fullName>
    </submittedName>
</protein>
<dbReference type="PROSITE" id="PS00622">
    <property type="entry name" value="HTH_LUXR_1"/>
    <property type="match status" value="1"/>
</dbReference>
<reference evidence="8" key="1">
    <citation type="journal article" date="2019" name="Int. J. Syst. Evol. Microbiol.">
        <title>The Global Catalogue of Microorganisms (GCM) 10K type strain sequencing project: providing services to taxonomists for standard genome sequencing and annotation.</title>
        <authorList>
            <consortium name="The Broad Institute Genomics Platform"/>
            <consortium name="The Broad Institute Genome Sequencing Center for Infectious Disease"/>
            <person name="Wu L."/>
            <person name="Ma J."/>
        </authorList>
    </citation>
    <scope>NUCLEOTIDE SEQUENCE [LARGE SCALE GENOMIC DNA]</scope>
    <source>
        <strain evidence="8">CCUG 56698</strain>
    </source>
</reference>
<dbReference type="CDD" id="cd17535">
    <property type="entry name" value="REC_NarL-like"/>
    <property type="match status" value="1"/>
</dbReference>
<dbReference type="InterPro" id="IPR001789">
    <property type="entry name" value="Sig_transdc_resp-reg_receiver"/>
</dbReference>
<gene>
    <name evidence="7" type="ORF">ACFQWG_11455</name>
</gene>
<organism evidence="7 8">
    <name type="scientific">Schaalia naturae</name>
    <dbReference type="NCBI Taxonomy" id="635203"/>
    <lineage>
        <taxon>Bacteria</taxon>
        <taxon>Bacillati</taxon>
        <taxon>Actinomycetota</taxon>
        <taxon>Actinomycetes</taxon>
        <taxon>Actinomycetales</taxon>
        <taxon>Actinomycetaceae</taxon>
        <taxon>Schaalia</taxon>
    </lineage>
</organism>
<dbReference type="CDD" id="cd06170">
    <property type="entry name" value="LuxR_C_like"/>
    <property type="match status" value="1"/>
</dbReference>
<dbReference type="Pfam" id="PF00196">
    <property type="entry name" value="GerE"/>
    <property type="match status" value="1"/>
</dbReference>
<name>A0ABW2SPI0_9ACTO</name>
<dbReference type="InterPro" id="IPR058245">
    <property type="entry name" value="NreC/VraR/RcsB-like_REC"/>
</dbReference>
<dbReference type="Pfam" id="PF00072">
    <property type="entry name" value="Response_reg"/>
    <property type="match status" value="1"/>
</dbReference>
<dbReference type="InterPro" id="IPR011006">
    <property type="entry name" value="CheY-like_superfamily"/>
</dbReference>
<dbReference type="SMART" id="SM00448">
    <property type="entry name" value="REC"/>
    <property type="match status" value="1"/>
</dbReference>
<proteinExistence type="predicted"/>
<dbReference type="RefSeq" id="WP_380975432.1">
    <property type="nucleotide sequence ID" value="NZ_JBHTEF010000001.1"/>
</dbReference>
<dbReference type="SUPFAM" id="SSF46894">
    <property type="entry name" value="C-terminal effector domain of the bipartite response regulators"/>
    <property type="match status" value="1"/>
</dbReference>
<keyword evidence="8" id="KW-1185">Reference proteome</keyword>
<dbReference type="SUPFAM" id="SSF52172">
    <property type="entry name" value="CheY-like"/>
    <property type="match status" value="1"/>
</dbReference>
<dbReference type="PROSITE" id="PS50110">
    <property type="entry name" value="RESPONSE_REGULATORY"/>
    <property type="match status" value="1"/>
</dbReference>
<dbReference type="PANTHER" id="PTHR43214">
    <property type="entry name" value="TWO-COMPONENT RESPONSE REGULATOR"/>
    <property type="match status" value="1"/>
</dbReference>
<dbReference type="SMART" id="SM00421">
    <property type="entry name" value="HTH_LUXR"/>
    <property type="match status" value="1"/>
</dbReference>
<evidence type="ECO:0000256" key="4">
    <source>
        <dbReference type="SAM" id="MobiDB-lite"/>
    </source>
</evidence>
<dbReference type="InterPro" id="IPR039420">
    <property type="entry name" value="WalR-like"/>
</dbReference>
<dbReference type="PROSITE" id="PS50043">
    <property type="entry name" value="HTH_LUXR_2"/>
    <property type="match status" value="1"/>
</dbReference>
<keyword evidence="2" id="KW-0238">DNA-binding</keyword>
<evidence type="ECO:0000313" key="7">
    <source>
        <dbReference type="EMBL" id="MFC7581810.1"/>
    </source>
</evidence>
<comment type="caution">
    <text evidence="7">The sequence shown here is derived from an EMBL/GenBank/DDBJ whole genome shotgun (WGS) entry which is preliminary data.</text>
</comment>
<keyword evidence="1 3" id="KW-0597">Phosphoprotein</keyword>
<dbReference type="InterPro" id="IPR016032">
    <property type="entry name" value="Sig_transdc_resp-reg_C-effctor"/>
</dbReference>
<dbReference type="PRINTS" id="PR00038">
    <property type="entry name" value="HTHLUXR"/>
</dbReference>
<sequence>MTGGTPSSPGTPRPPRVGADGLPDPRPVERPARAATVLIVDDHTLFRQGLESLIARWDDFEVVGSVGSGREGIREARRLEPDLILMDVRMEDVDGIEATRRICARDRRVRVVMLTVSGLGEDLFQALRVGAWGYLGKDEPAERLHANLQGVMRGETVLSSAAANMALGELGLRSPHDPRQAPSANLTSREKDVLTLLVDGLSNEEIADALHVSEATVKKHLGSVMVKLHLKNRVQVAVRALRDGIVD</sequence>
<evidence type="ECO:0000256" key="1">
    <source>
        <dbReference type="ARBA" id="ARBA00022553"/>
    </source>
</evidence>
<dbReference type="EMBL" id="JBHTEF010000001">
    <property type="protein sequence ID" value="MFC7581810.1"/>
    <property type="molecule type" value="Genomic_DNA"/>
</dbReference>
<evidence type="ECO:0000256" key="3">
    <source>
        <dbReference type="PROSITE-ProRule" id="PRU00169"/>
    </source>
</evidence>
<dbReference type="Gene3D" id="3.40.50.2300">
    <property type="match status" value="1"/>
</dbReference>
<evidence type="ECO:0000259" key="6">
    <source>
        <dbReference type="PROSITE" id="PS50110"/>
    </source>
</evidence>
<feature type="domain" description="Response regulatory" evidence="6">
    <location>
        <begin position="36"/>
        <end position="152"/>
    </location>
</feature>
<dbReference type="InterPro" id="IPR000792">
    <property type="entry name" value="Tscrpt_reg_LuxR_C"/>
</dbReference>
<evidence type="ECO:0000259" key="5">
    <source>
        <dbReference type="PROSITE" id="PS50043"/>
    </source>
</evidence>
<feature type="region of interest" description="Disordered" evidence="4">
    <location>
        <begin position="1"/>
        <end position="28"/>
    </location>
</feature>